<evidence type="ECO:0000256" key="1">
    <source>
        <dbReference type="ARBA" id="ARBA00004648"/>
    </source>
</evidence>
<evidence type="ECO:0000256" key="4">
    <source>
        <dbReference type="ARBA" id="ARBA00022824"/>
    </source>
</evidence>
<keyword evidence="4" id="KW-0256">Endoplasmic reticulum</keyword>
<dbReference type="InterPro" id="IPR007653">
    <property type="entry name" value="SPC3"/>
</dbReference>
<reference evidence="10" key="1">
    <citation type="submission" date="2011-05" db="EMBL/GenBank/DDBJ databases">
        <title>The genome sequence of Vittaforma corneae strain ATCC 50505.</title>
        <authorList>
            <consortium name="The Broad Institute Genome Sequencing Platform"/>
            <person name="Cuomo C."/>
            <person name="Didier E."/>
            <person name="Bowers L."/>
            <person name="Young S.K."/>
            <person name="Zeng Q."/>
            <person name="Gargeya S."/>
            <person name="Fitzgerald M."/>
            <person name="Haas B."/>
            <person name="Abouelleil A."/>
            <person name="Alvarado L."/>
            <person name="Arachchi H.M."/>
            <person name="Berlin A."/>
            <person name="Chapman S.B."/>
            <person name="Gearin G."/>
            <person name="Goldberg J."/>
            <person name="Griggs A."/>
            <person name="Gujja S."/>
            <person name="Hansen M."/>
            <person name="Heiman D."/>
            <person name="Howarth C."/>
            <person name="Larimer J."/>
            <person name="Lui A."/>
            <person name="MacDonald P.J.P."/>
            <person name="McCowen C."/>
            <person name="Montmayeur A."/>
            <person name="Murphy C."/>
            <person name="Neiman D."/>
            <person name="Pearson M."/>
            <person name="Priest M."/>
            <person name="Roberts A."/>
            <person name="Saif S."/>
            <person name="Shea T."/>
            <person name="Sisk P."/>
            <person name="Stolte C."/>
            <person name="Sykes S."/>
            <person name="Wortman J."/>
            <person name="Nusbaum C."/>
            <person name="Birren B."/>
        </authorList>
    </citation>
    <scope>NUCLEOTIDE SEQUENCE [LARGE SCALE GENOMIC DNA]</scope>
    <source>
        <strain evidence="10">ATCC 50505</strain>
    </source>
</reference>
<dbReference type="OrthoDB" id="10261524at2759"/>
<evidence type="ECO:0000256" key="8">
    <source>
        <dbReference type="SAM" id="Phobius"/>
    </source>
</evidence>
<gene>
    <name evidence="9" type="ORF">VICG_01078</name>
</gene>
<dbReference type="EMBL" id="JH370137">
    <property type="protein sequence ID" value="ELA41894.1"/>
    <property type="molecule type" value="Genomic_DNA"/>
</dbReference>
<keyword evidence="3 8" id="KW-0812">Transmembrane</keyword>
<organism evidence="9 10">
    <name type="scientific">Vittaforma corneae (strain ATCC 50505)</name>
    <name type="common">Microsporidian parasite</name>
    <name type="synonym">Nosema corneum</name>
    <dbReference type="NCBI Taxonomy" id="993615"/>
    <lineage>
        <taxon>Eukaryota</taxon>
        <taxon>Fungi</taxon>
        <taxon>Fungi incertae sedis</taxon>
        <taxon>Microsporidia</taxon>
        <taxon>Nosematidae</taxon>
        <taxon>Vittaforma</taxon>
    </lineage>
</organism>
<dbReference type="VEuPathDB" id="MicrosporidiaDB:VICG_01078"/>
<evidence type="ECO:0000256" key="7">
    <source>
        <dbReference type="ARBA" id="ARBA00023136"/>
    </source>
</evidence>
<comment type="similarity">
    <text evidence="2">Belongs to the SPCS3 family.</text>
</comment>
<keyword evidence="5" id="KW-0735">Signal-anchor</keyword>
<evidence type="ECO:0000313" key="9">
    <source>
        <dbReference type="EMBL" id="ELA41894.1"/>
    </source>
</evidence>
<dbReference type="Proteomes" id="UP000011082">
    <property type="component" value="Unassembled WGS sequence"/>
</dbReference>
<dbReference type="Pfam" id="PF04573">
    <property type="entry name" value="SPC22"/>
    <property type="match status" value="1"/>
</dbReference>
<evidence type="ECO:0000256" key="2">
    <source>
        <dbReference type="ARBA" id="ARBA00009289"/>
    </source>
</evidence>
<dbReference type="GeneID" id="19881789"/>
<comment type="subcellular location">
    <subcellularLocation>
        <location evidence="1">Endoplasmic reticulum membrane</location>
        <topology evidence="1">Single-pass type II membrane protein</topology>
    </subcellularLocation>
</comment>
<dbReference type="InParanoid" id="L2GMN1"/>
<keyword evidence="6 8" id="KW-1133">Transmembrane helix</keyword>
<protein>
    <submittedName>
        <fullName evidence="9">Uncharacterized protein</fullName>
    </submittedName>
</protein>
<keyword evidence="10" id="KW-1185">Reference proteome</keyword>
<feature type="transmembrane region" description="Helical" evidence="8">
    <location>
        <begin position="12"/>
        <end position="33"/>
    </location>
</feature>
<evidence type="ECO:0000256" key="3">
    <source>
        <dbReference type="ARBA" id="ARBA00022692"/>
    </source>
</evidence>
<proteinExistence type="inferred from homology"/>
<accession>L2GMN1</accession>
<dbReference type="GO" id="GO:0005787">
    <property type="term" value="C:signal peptidase complex"/>
    <property type="evidence" value="ECO:0007669"/>
    <property type="project" value="InterPro"/>
</dbReference>
<sequence length="124" mass="14250">MKNAITRASSFCSILMNCTVLLLFAIFITSYFYSTPQVTADLKVEWVSPNRNYKACQFFPNIDLTPQFNFNTKQVFLYLVAKSPENKKWSGRKSSKTVKGINFLKKKSQTTFSQWAKRGISPLN</sequence>
<dbReference type="GO" id="GO:0006465">
    <property type="term" value="P:signal peptide processing"/>
    <property type="evidence" value="ECO:0007669"/>
    <property type="project" value="InterPro"/>
</dbReference>
<dbReference type="RefSeq" id="XP_007604524.1">
    <property type="nucleotide sequence ID" value="XM_007604462.1"/>
</dbReference>
<evidence type="ECO:0000256" key="5">
    <source>
        <dbReference type="ARBA" id="ARBA00022968"/>
    </source>
</evidence>
<evidence type="ECO:0000256" key="6">
    <source>
        <dbReference type="ARBA" id="ARBA00022989"/>
    </source>
</evidence>
<dbReference type="AlphaFoldDB" id="L2GMN1"/>
<name>L2GMN1_VITCO</name>
<keyword evidence="7 8" id="KW-0472">Membrane</keyword>
<dbReference type="HOGENOM" id="CLU_2005675_0_0_1"/>
<evidence type="ECO:0000313" key="10">
    <source>
        <dbReference type="Proteomes" id="UP000011082"/>
    </source>
</evidence>